<dbReference type="NCBIfam" id="TIGR00231">
    <property type="entry name" value="small_GTP"/>
    <property type="match status" value="1"/>
</dbReference>
<dbReference type="Gene3D" id="3.40.50.300">
    <property type="entry name" value="P-loop containing nucleotide triphosphate hydrolases"/>
    <property type="match status" value="1"/>
</dbReference>
<dbReference type="GeneID" id="10772532"/>
<dbReference type="PANTHER" id="PTHR42708:SF1">
    <property type="entry name" value="GLIDING MOTILITY PROTEIN MGLA"/>
    <property type="match status" value="1"/>
</dbReference>
<evidence type="ECO:0000313" key="2">
    <source>
        <dbReference type="EMBL" id="AEH06395.1"/>
    </source>
</evidence>
<dbReference type="GO" id="GO:0005525">
    <property type="term" value="F:GTP binding"/>
    <property type="evidence" value="ECO:0007669"/>
    <property type="project" value="InterPro"/>
</dbReference>
<sequence>MKEIKKEIKIVVMGSEDVGKTTLMENFIGHIGKVEHNGTTVAIDYGNIIINGKKLHLFGTPGQERFEFMRELTLNGVDYVLLVLDATTGLKNLDKKIIDKLCSKKIPYVIFINKTDGATEKELEKLKKEIEILCNNYCYIIEGSALNNKGFDELKNVLANLDA</sequence>
<dbReference type="HOGENOM" id="CLU_077970_2_1_2"/>
<dbReference type="SUPFAM" id="SSF52540">
    <property type="entry name" value="P-loop containing nucleoside triphosphate hydrolases"/>
    <property type="match status" value="1"/>
</dbReference>
<dbReference type="KEGG" id="mok:Metok_0410"/>
<dbReference type="eggNOG" id="arCOG00362">
    <property type="taxonomic scope" value="Archaea"/>
</dbReference>
<dbReference type="InterPro" id="IPR052705">
    <property type="entry name" value="Gliding_Motility_GTPase"/>
</dbReference>
<reference evidence="2" key="1">
    <citation type="submission" date="2011-05" db="EMBL/GenBank/DDBJ databases">
        <title>Complete sequence of chromosome of Methanothermococcus okinawensis IH1.</title>
        <authorList>
            <consortium name="US DOE Joint Genome Institute"/>
            <person name="Lucas S."/>
            <person name="Han J."/>
            <person name="Lapidus A."/>
            <person name="Cheng J.-F."/>
            <person name="Goodwin L."/>
            <person name="Pitluck S."/>
            <person name="Peters L."/>
            <person name="Mikhailova N."/>
            <person name="Held B."/>
            <person name="Han C."/>
            <person name="Tapia R."/>
            <person name="Land M."/>
            <person name="Hauser L."/>
            <person name="Kyrpides N."/>
            <person name="Ivanova N."/>
            <person name="Pagani I."/>
            <person name="Sieprawska-Lupa M."/>
            <person name="Takai K."/>
            <person name="Miyazaki J."/>
            <person name="Whitman W."/>
            <person name="Woyke T."/>
        </authorList>
    </citation>
    <scope>NUCLEOTIDE SEQUENCE [LARGE SCALE GENOMIC DNA]</scope>
    <source>
        <strain evidence="2">IH1</strain>
    </source>
</reference>
<dbReference type="SMART" id="SM00175">
    <property type="entry name" value="RAB"/>
    <property type="match status" value="1"/>
</dbReference>
<dbReference type="InterPro" id="IPR027417">
    <property type="entry name" value="P-loop_NTPase"/>
</dbReference>
<dbReference type="CDD" id="cd00882">
    <property type="entry name" value="Ras_like_GTPase"/>
    <property type="match status" value="1"/>
</dbReference>
<dbReference type="PANTHER" id="PTHR42708">
    <property type="entry name" value="ATP/GTP-BINDING PROTEIN-RELATED"/>
    <property type="match status" value="1"/>
</dbReference>
<dbReference type="InterPro" id="IPR005225">
    <property type="entry name" value="Small_GTP-bd"/>
</dbReference>
<protein>
    <submittedName>
        <fullName evidence="2">Small GTP-binding protein</fullName>
    </submittedName>
</protein>
<name>F8AKY7_METOI</name>
<proteinExistence type="predicted"/>
<dbReference type="EMBL" id="CP002792">
    <property type="protein sequence ID" value="AEH06395.1"/>
    <property type="molecule type" value="Genomic_DNA"/>
</dbReference>
<dbReference type="STRING" id="647113.Metok_0410"/>
<evidence type="ECO:0000259" key="1">
    <source>
        <dbReference type="Pfam" id="PF00009"/>
    </source>
</evidence>
<organism evidence="2 3">
    <name type="scientific">Methanothermococcus okinawensis (strain DSM 14208 / JCM 11175 / IH1)</name>
    <dbReference type="NCBI Taxonomy" id="647113"/>
    <lineage>
        <taxon>Archaea</taxon>
        <taxon>Methanobacteriati</taxon>
        <taxon>Methanobacteriota</taxon>
        <taxon>Methanomada group</taxon>
        <taxon>Methanococci</taxon>
        <taxon>Methanococcales</taxon>
        <taxon>Methanococcaceae</taxon>
        <taxon>Methanothermococcus</taxon>
    </lineage>
</organism>
<accession>F8AKY7</accession>
<evidence type="ECO:0000313" key="3">
    <source>
        <dbReference type="Proteomes" id="UP000009296"/>
    </source>
</evidence>
<dbReference type="PRINTS" id="PR00449">
    <property type="entry name" value="RASTRNSFRMNG"/>
</dbReference>
<feature type="domain" description="Tr-type G" evidence="1">
    <location>
        <begin position="7"/>
        <end position="159"/>
    </location>
</feature>
<keyword evidence="3" id="KW-1185">Reference proteome</keyword>
<dbReference type="GO" id="GO:0003924">
    <property type="term" value="F:GTPase activity"/>
    <property type="evidence" value="ECO:0007669"/>
    <property type="project" value="InterPro"/>
</dbReference>
<dbReference type="InterPro" id="IPR000795">
    <property type="entry name" value="T_Tr_GTP-bd_dom"/>
</dbReference>
<dbReference type="AlphaFoldDB" id="F8AKY7"/>
<dbReference type="RefSeq" id="WP_013866581.1">
    <property type="nucleotide sequence ID" value="NC_015636.1"/>
</dbReference>
<dbReference type="Proteomes" id="UP000009296">
    <property type="component" value="Chromosome"/>
</dbReference>
<dbReference type="SMART" id="SM00173">
    <property type="entry name" value="RAS"/>
    <property type="match status" value="1"/>
</dbReference>
<dbReference type="Pfam" id="PF00009">
    <property type="entry name" value="GTP_EFTU"/>
    <property type="match status" value="1"/>
</dbReference>
<gene>
    <name evidence="2" type="ordered locus">Metok_0410</name>
</gene>